<gene>
    <name evidence="2" type="ORF">C446_10830</name>
</gene>
<dbReference type="Proteomes" id="UP000011607">
    <property type="component" value="Unassembled WGS sequence"/>
</dbReference>
<comment type="caution">
    <text evidence="2">The sequence shown here is derived from an EMBL/GenBank/DDBJ whole genome shotgun (WGS) entry which is preliminary data.</text>
</comment>
<keyword evidence="1" id="KW-1133">Transmembrane helix</keyword>
<evidence type="ECO:0000313" key="2">
    <source>
        <dbReference type="EMBL" id="EMA37345.1"/>
    </source>
</evidence>
<dbReference type="RefSeq" id="WP_006673079.1">
    <property type="nucleotide sequence ID" value="NZ_AOMA01000107.1"/>
</dbReference>
<sequence length="138" mass="14675">MDARRRGTILLVGCTLVTAAIYVVLVPRLVLEGARSRALLYVGIGWVPYTCLCYALGRLFSTPETLPNMRAADVGLGLFLVALLLSLGLDAWGFTPEAVPEAHVLQAIGVFVGLALFGWGLGRRSKALAATETTADSE</sequence>
<dbReference type="EMBL" id="AOMA01000107">
    <property type="protein sequence ID" value="EMA37345.1"/>
    <property type="molecule type" value="Genomic_DNA"/>
</dbReference>
<dbReference type="OrthoDB" id="202653at2157"/>
<protein>
    <submittedName>
        <fullName evidence="2">Uncharacterized protein</fullName>
    </submittedName>
</protein>
<dbReference type="eggNOG" id="arCOG10815">
    <property type="taxonomic scope" value="Archaea"/>
</dbReference>
<feature type="transmembrane region" description="Helical" evidence="1">
    <location>
        <begin position="72"/>
        <end position="92"/>
    </location>
</feature>
<keyword evidence="1" id="KW-0812">Transmembrane</keyword>
<feature type="transmembrane region" description="Helical" evidence="1">
    <location>
        <begin position="7"/>
        <end position="26"/>
    </location>
</feature>
<name>M0LYZ5_9EURY</name>
<reference evidence="2 3" key="1">
    <citation type="journal article" date="2014" name="PLoS Genet.">
        <title>Phylogenetically driven sequencing of extremely halophilic archaea reveals strategies for static and dynamic osmo-response.</title>
        <authorList>
            <person name="Becker E.A."/>
            <person name="Seitzer P.M."/>
            <person name="Tritt A."/>
            <person name="Larsen D."/>
            <person name="Krusor M."/>
            <person name="Yao A.I."/>
            <person name="Wu D."/>
            <person name="Madern D."/>
            <person name="Eisen J.A."/>
            <person name="Darling A.E."/>
            <person name="Facciotti M.T."/>
        </authorList>
    </citation>
    <scope>NUCLEOTIDE SEQUENCE [LARGE SCALE GENOMIC DNA]</scope>
    <source>
        <strain evidence="2 3">JCM 10879</strain>
    </source>
</reference>
<evidence type="ECO:0000313" key="3">
    <source>
        <dbReference type="Proteomes" id="UP000011607"/>
    </source>
</evidence>
<keyword evidence="3" id="KW-1185">Reference proteome</keyword>
<evidence type="ECO:0000256" key="1">
    <source>
        <dbReference type="SAM" id="Phobius"/>
    </source>
</evidence>
<keyword evidence="1" id="KW-0472">Membrane</keyword>
<proteinExistence type="predicted"/>
<organism evidence="2 3">
    <name type="scientific">Halobiforma nitratireducens JCM 10879</name>
    <dbReference type="NCBI Taxonomy" id="1227454"/>
    <lineage>
        <taxon>Archaea</taxon>
        <taxon>Methanobacteriati</taxon>
        <taxon>Methanobacteriota</taxon>
        <taxon>Stenosarchaea group</taxon>
        <taxon>Halobacteria</taxon>
        <taxon>Halobacteriales</taxon>
        <taxon>Natrialbaceae</taxon>
        <taxon>Halobiforma</taxon>
    </lineage>
</organism>
<feature type="transmembrane region" description="Helical" evidence="1">
    <location>
        <begin position="104"/>
        <end position="122"/>
    </location>
</feature>
<feature type="transmembrane region" description="Helical" evidence="1">
    <location>
        <begin position="38"/>
        <end position="60"/>
    </location>
</feature>
<accession>M0LYZ5</accession>
<dbReference type="AlphaFoldDB" id="M0LYZ5"/>